<keyword evidence="2" id="KW-1185">Reference proteome</keyword>
<dbReference type="AlphaFoldDB" id="A0A6V8K9N5"/>
<reference evidence="1 2" key="2">
    <citation type="submission" date="2020-03" db="EMBL/GenBank/DDBJ databases">
        <authorList>
            <person name="Ichikawa N."/>
            <person name="Kimura A."/>
            <person name="Kitahashi Y."/>
            <person name="Uohara A."/>
        </authorList>
    </citation>
    <scope>NUCLEOTIDE SEQUENCE [LARGE SCALE GENOMIC DNA]</scope>
    <source>
        <strain evidence="1 2">NBRC 108639</strain>
    </source>
</reference>
<accession>A0A6V8K9N5</accession>
<evidence type="ECO:0008006" key="3">
    <source>
        <dbReference type="Google" id="ProtNLM"/>
    </source>
</evidence>
<name>A0A6V8K9N5_9ACTN</name>
<sequence>MVPLLDGRLLAVGLDHRWYLSEDDGRTFSQADGSLPQIGRIVRAPSGYVAYDLFGSHWTAFSADGSTWRKLQVY</sequence>
<dbReference type="EMBL" id="BLPF01000001">
    <property type="protein sequence ID" value="GFJ80504.1"/>
    <property type="molecule type" value="Genomic_DNA"/>
</dbReference>
<evidence type="ECO:0000313" key="1">
    <source>
        <dbReference type="EMBL" id="GFJ80504.1"/>
    </source>
</evidence>
<reference evidence="1 2" key="1">
    <citation type="submission" date="2020-03" db="EMBL/GenBank/DDBJ databases">
        <title>Whole genome shotgun sequence of Phytohabitans houttuyneae NBRC 108639.</title>
        <authorList>
            <person name="Komaki H."/>
            <person name="Tamura T."/>
        </authorList>
    </citation>
    <scope>NUCLEOTIDE SEQUENCE [LARGE SCALE GENOMIC DNA]</scope>
    <source>
        <strain evidence="1 2">NBRC 108639</strain>
    </source>
</reference>
<protein>
    <recommendedName>
        <fullName evidence="3">Sortilin N-terminal domain-containing protein</fullName>
    </recommendedName>
</protein>
<dbReference type="SUPFAM" id="SSF110296">
    <property type="entry name" value="Oligoxyloglucan reducing end-specific cellobiohydrolase"/>
    <property type="match status" value="1"/>
</dbReference>
<organism evidence="1 2">
    <name type="scientific">Phytohabitans houttuyneae</name>
    <dbReference type="NCBI Taxonomy" id="1076126"/>
    <lineage>
        <taxon>Bacteria</taxon>
        <taxon>Bacillati</taxon>
        <taxon>Actinomycetota</taxon>
        <taxon>Actinomycetes</taxon>
        <taxon>Micromonosporales</taxon>
        <taxon>Micromonosporaceae</taxon>
    </lineage>
</organism>
<proteinExistence type="predicted"/>
<comment type="caution">
    <text evidence="1">The sequence shown here is derived from an EMBL/GenBank/DDBJ whole genome shotgun (WGS) entry which is preliminary data.</text>
</comment>
<evidence type="ECO:0000313" key="2">
    <source>
        <dbReference type="Proteomes" id="UP000482800"/>
    </source>
</evidence>
<gene>
    <name evidence="1" type="ORF">Phou_046840</name>
</gene>
<dbReference type="Proteomes" id="UP000482800">
    <property type="component" value="Unassembled WGS sequence"/>
</dbReference>